<evidence type="ECO:0000256" key="10">
    <source>
        <dbReference type="HAMAP-Rule" id="MF_02078"/>
    </source>
</evidence>
<evidence type="ECO:0000313" key="13">
    <source>
        <dbReference type="Proteomes" id="UP000516370"/>
    </source>
</evidence>
<name>A0A7H1J5T5_9GAMM</name>
<feature type="transmembrane region" description="Helical" evidence="10">
    <location>
        <begin position="455"/>
        <end position="477"/>
    </location>
</feature>
<dbReference type="GO" id="GO:0034204">
    <property type="term" value="P:lipid translocation"/>
    <property type="evidence" value="ECO:0007669"/>
    <property type="project" value="TreeGrafter"/>
</dbReference>
<evidence type="ECO:0000256" key="8">
    <source>
        <dbReference type="ARBA" id="ARBA00060041"/>
    </source>
</evidence>
<dbReference type="HAMAP" id="MF_02078">
    <property type="entry name" value="MurJ_MviN"/>
    <property type="match status" value="1"/>
</dbReference>
<reference evidence="12 13" key="1">
    <citation type="submission" date="2020-09" db="EMBL/GenBank/DDBJ databases">
        <title>Complete genome sequence of an Arctic sea ice bacterium Marinomonas arctica BSI20414.</title>
        <authorList>
            <person name="Liao L."/>
            <person name="Chen B."/>
        </authorList>
    </citation>
    <scope>NUCLEOTIDE SEQUENCE [LARGE SCALE GENOMIC DNA]</scope>
    <source>
        <strain evidence="12 13">BSI20414</strain>
    </source>
</reference>
<feature type="transmembrane region" description="Helical" evidence="10">
    <location>
        <begin position="368"/>
        <end position="385"/>
    </location>
</feature>
<evidence type="ECO:0000256" key="2">
    <source>
        <dbReference type="ARBA" id="ARBA00022475"/>
    </source>
</evidence>
<evidence type="ECO:0000256" key="7">
    <source>
        <dbReference type="ARBA" id="ARBA00023136"/>
    </source>
</evidence>
<feature type="transmembrane region" description="Helical" evidence="10">
    <location>
        <begin position="203"/>
        <end position="223"/>
    </location>
</feature>
<organism evidence="12 13">
    <name type="scientific">Marinomonas arctica</name>
    <dbReference type="NCBI Taxonomy" id="383750"/>
    <lineage>
        <taxon>Bacteria</taxon>
        <taxon>Pseudomonadati</taxon>
        <taxon>Pseudomonadota</taxon>
        <taxon>Gammaproteobacteria</taxon>
        <taxon>Oceanospirillales</taxon>
        <taxon>Oceanospirillaceae</taxon>
        <taxon>Marinomonas</taxon>
    </lineage>
</organism>
<dbReference type="PANTHER" id="PTHR47019">
    <property type="entry name" value="LIPID II FLIPPASE MURJ"/>
    <property type="match status" value="1"/>
</dbReference>
<dbReference type="EMBL" id="CP061081">
    <property type="protein sequence ID" value="QNT05851.1"/>
    <property type="molecule type" value="Genomic_DNA"/>
</dbReference>
<comment type="function">
    <text evidence="8 10 11">Involved in peptidoglycan biosynthesis. Transports lipid-linked peptidoglycan precursors from the inner to the outer leaflet of the cytoplasmic membrane.</text>
</comment>
<dbReference type="GO" id="GO:0071555">
    <property type="term" value="P:cell wall organization"/>
    <property type="evidence" value="ECO:0007669"/>
    <property type="project" value="UniProtKB-UniRule"/>
</dbReference>
<evidence type="ECO:0000256" key="5">
    <source>
        <dbReference type="ARBA" id="ARBA00022984"/>
    </source>
</evidence>
<feature type="transmembrane region" description="Helical" evidence="10">
    <location>
        <begin position="397"/>
        <end position="416"/>
    </location>
</feature>
<evidence type="ECO:0000256" key="3">
    <source>
        <dbReference type="ARBA" id="ARBA00022692"/>
    </source>
</evidence>
<evidence type="ECO:0000256" key="6">
    <source>
        <dbReference type="ARBA" id="ARBA00022989"/>
    </source>
</evidence>
<keyword evidence="10 11" id="KW-0813">Transport</keyword>
<dbReference type="CDD" id="cd13123">
    <property type="entry name" value="MATE_MurJ_like"/>
    <property type="match status" value="1"/>
</dbReference>
<feature type="transmembrane region" description="Helical" evidence="10">
    <location>
        <begin position="16"/>
        <end position="34"/>
    </location>
</feature>
<evidence type="ECO:0000256" key="9">
    <source>
        <dbReference type="ARBA" id="ARBA00061532"/>
    </source>
</evidence>
<dbReference type="InterPro" id="IPR004268">
    <property type="entry name" value="MurJ"/>
</dbReference>
<dbReference type="Pfam" id="PF03023">
    <property type="entry name" value="MurJ"/>
    <property type="match status" value="1"/>
</dbReference>
<dbReference type="GO" id="GO:0009252">
    <property type="term" value="P:peptidoglycan biosynthetic process"/>
    <property type="evidence" value="ECO:0007669"/>
    <property type="project" value="UniProtKB-UniRule"/>
</dbReference>
<keyword evidence="7 10" id="KW-0472">Membrane</keyword>
<comment type="pathway">
    <text evidence="10">Cell wall biogenesis; peptidoglycan biosynthesis.</text>
</comment>
<feature type="transmembrane region" description="Helical" evidence="10">
    <location>
        <begin position="40"/>
        <end position="59"/>
    </location>
</feature>
<keyword evidence="5 10" id="KW-0573">Peptidoglycan synthesis</keyword>
<accession>A0A7H1J5T5</accession>
<keyword evidence="10 11" id="KW-0961">Cell wall biogenesis/degradation</keyword>
<gene>
    <name evidence="10 12" type="primary">murJ</name>
    <name evidence="12" type="ORF">IBG28_19790</name>
</gene>
<dbReference type="PRINTS" id="PR01806">
    <property type="entry name" value="VIRFACTRMVIN"/>
</dbReference>
<feature type="transmembrane region" description="Helical" evidence="10">
    <location>
        <begin position="422"/>
        <end position="443"/>
    </location>
</feature>
<evidence type="ECO:0000313" key="12">
    <source>
        <dbReference type="EMBL" id="QNT05851.1"/>
    </source>
</evidence>
<evidence type="ECO:0000256" key="4">
    <source>
        <dbReference type="ARBA" id="ARBA00022960"/>
    </source>
</evidence>
<dbReference type="InterPro" id="IPR051050">
    <property type="entry name" value="Lipid_II_flippase_MurJ/MviN"/>
</dbReference>
<dbReference type="NCBIfam" id="TIGR01695">
    <property type="entry name" value="murJ_mviN"/>
    <property type="match status" value="1"/>
</dbReference>
<feature type="transmembrane region" description="Helical" evidence="10">
    <location>
        <begin position="243"/>
        <end position="263"/>
    </location>
</feature>
<keyword evidence="10" id="KW-0997">Cell inner membrane</keyword>
<feature type="transmembrane region" description="Helical" evidence="10">
    <location>
        <begin position="96"/>
        <end position="124"/>
    </location>
</feature>
<dbReference type="UniPathway" id="UPA00219"/>
<feature type="transmembrane region" description="Helical" evidence="10">
    <location>
        <begin position="489"/>
        <end position="515"/>
    </location>
</feature>
<dbReference type="OrthoDB" id="9816572at2"/>
<dbReference type="RefSeq" id="WP_111608660.1">
    <property type="nucleotide sequence ID" value="NZ_BMLJ01000018.1"/>
</dbReference>
<evidence type="ECO:0000256" key="1">
    <source>
        <dbReference type="ARBA" id="ARBA00004651"/>
    </source>
</evidence>
<proteinExistence type="inferred from homology"/>
<feature type="transmembrane region" description="Helical" evidence="10">
    <location>
        <begin position="288"/>
        <end position="306"/>
    </location>
</feature>
<dbReference type="GO" id="GO:0015648">
    <property type="term" value="F:lipid-linked peptidoglycan transporter activity"/>
    <property type="evidence" value="ECO:0007669"/>
    <property type="project" value="UniProtKB-UniRule"/>
</dbReference>
<dbReference type="GO" id="GO:0005886">
    <property type="term" value="C:plasma membrane"/>
    <property type="evidence" value="ECO:0007669"/>
    <property type="project" value="UniProtKB-SubCell"/>
</dbReference>
<dbReference type="PIRSF" id="PIRSF002869">
    <property type="entry name" value="MviN"/>
    <property type="match status" value="1"/>
</dbReference>
<dbReference type="GO" id="GO:0008360">
    <property type="term" value="P:regulation of cell shape"/>
    <property type="evidence" value="ECO:0007669"/>
    <property type="project" value="UniProtKB-UniRule"/>
</dbReference>
<comment type="subcellular location">
    <subcellularLocation>
        <location evidence="10">Cell inner membrane</location>
        <topology evidence="10">Multi-pass membrane protein</topology>
    </subcellularLocation>
    <subcellularLocation>
        <location evidence="1">Cell membrane</location>
        <topology evidence="1">Multi-pass membrane protein</topology>
    </subcellularLocation>
</comment>
<dbReference type="PANTHER" id="PTHR47019:SF1">
    <property type="entry name" value="LIPID II FLIPPASE MURJ"/>
    <property type="match status" value="1"/>
</dbReference>
<dbReference type="KEGG" id="mard:IBG28_19790"/>
<dbReference type="Proteomes" id="UP000516370">
    <property type="component" value="Chromosome"/>
</dbReference>
<evidence type="ECO:0000256" key="11">
    <source>
        <dbReference type="PIRNR" id="PIRNR002869"/>
    </source>
</evidence>
<feature type="transmembrane region" description="Helical" evidence="10">
    <location>
        <begin position="144"/>
        <end position="167"/>
    </location>
</feature>
<keyword evidence="2 10" id="KW-1003">Cell membrane</keyword>
<protein>
    <recommendedName>
        <fullName evidence="10">Probable lipid II flippase MurJ</fullName>
    </recommendedName>
</protein>
<keyword evidence="13" id="KW-1185">Reference proteome</keyword>
<keyword evidence="6 10" id="KW-1133">Transmembrane helix</keyword>
<feature type="transmembrane region" description="Helical" evidence="10">
    <location>
        <begin position="327"/>
        <end position="348"/>
    </location>
</feature>
<dbReference type="AlphaFoldDB" id="A0A7H1J5T5"/>
<keyword evidence="4 10" id="KW-0133">Cell shape</keyword>
<comment type="similarity">
    <text evidence="9 10 11">Belongs to the MurJ/MviN family.</text>
</comment>
<feature type="transmembrane region" description="Helical" evidence="10">
    <location>
        <begin position="179"/>
        <end position="197"/>
    </location>
</feature>
<sequence length="522" mass="56624">MSKKKSVSNKEPKSLSLLRSGVLVSICTFLSRILGLVRDAALAFVLGASGSADAFYVAFKIPNFFRRLFAEGAFAQAFVPVLSDYRVKEGKDEVRALVAAVSGSLALVLLCVTVLFMVCAPWVVYIFAPGFAGDDGQLSLASDLLVITFPYLLFISLTALAGGILNAHGEYAVPAITPIFLNISLIVATMFFARSAAQAETVVAWGVFFAGLIQLMFQIPFLARLKLLPMPTLGFGHPGVKRILLLMVPALFGVSVSQINLLLDTVLASFLQTGSITWLYLSDRLYELPLGIFAIAISTVILPSMSRSFAGGESSKFSDTLDWALRILLLIAIPSSLALFMLAEPLIATIFYRGELTVNDVQMAAQSLQAYSLGLVFMMLIKVLAPGYYARQDIRTPVRIGIIAMVSNMVLNLILVGPLGHVGLALATSLSAGLNAFLLWRGLYKQQFHVFSAQWGRLLRILVSATMALGACLYLFLQQGWQWTQMDDWTRVGCTLMVVVCGVLVYVLVAVAAGLRPSILKH</sequence>
<keyword evidence="3 10" id="KW-0812">Transmembrane</keyword>